<dbReference type="EMBL" id="AHZU02001067">
    <property type="protein sequence ID" value="KFG36813.1"/>
    <property type="molecule type" value="Genomic_DNA"/>
</dbReference>
<accession>A0A086JXE5</accession>
<dbReference type="InterPro" id="IPR049883">
    <property type="entry name" value="NOTCH1_EGF-like"/>
</dbReference>
<dbReference type="GO" id="GO:0005615">
    <property type="term" value="C:extracellular space"/>
    <property type="evidence" value="ECO:0007669"/>
    <property type="project" value="TreeGrafter"/>
</dbReference>
<comment type="caution">
    <text evidence="6">Lacks conserved residue(s) required for the propagation of feature annotation.</text>
</comment>
<evidence type="ECO:0000256" key="3">
    <source>
        <dbReference type="ARBA" id="ARBA00022737"/>
    </source>
</evidence>
<evidence type="ECO:0000259" key="8">
    <source>
        <dbReference type="PROSITE" id="PS50026"/>
    </source>
</evidence>
<reference evidence="9 10" key="1">
    <citation type="submission" date="2014-02" db="EMBL/GenBank/DDBJ databases">
        <authorList>
            <person name="Sibley D."/>
            <person name="Venepally P."/>
            <person name="Karamycheva S."/>
            <person name="Hadjithomas M."/>
            <person name="Khan A."/>
            <person name="Brunk B."/>
            <person name="Roos D."/>
            <person name="Caler E."/>
            <person name="Lorenzi H."/>
        </authorList>
    </citation>
    <scope>NUCLEOTIDE SEQUENCE [LARGE SCALE GENOMIC DNA]</scope>
    <source>
        <strain evidence="9 10">GAB2-2007-GAL-DOM2</strain>
    </source>
</reference>
<dbReference type="InterPro" id="IPR018097">
    <property type="entry name" value="EGF_Ca-bd_CS"/>
</dbReference>
<sequence>MEALQFCRLYVGADIDECATDQNDCSTRTKNSVCRNTDGSYECICDIYRTLSANSCEDINECLENRGGCGNNSECVNQIGAPQLCKCYTGYEGNNDQPGTDCKDIDECLTMTCGAHSKCVNTPGSYICQCDSGYTETSAGHCEEIDYCGTGQNQCDTYYADCVQSNGVYTCKCKDFFRGTGTSGNCTPVSGYEYLACELLGSSCNSYQECQREALGSYSCKDKTSMQQLSTFFSEGGSVNTPAWIWFIVVFGGFLLILFLWFLTKKLTDTKRRNETQETTLYANYTPAVAAAPAYGAMDYYG</sequence>
<evidence type="ECO:0000256" key="2">
    <source>
        <dbReference type="ARBA" id="ARBA00022729"/>
    </source>
</evidence>
<feature type="domain" description="EGF-like" evidence="8">
    <location>
        <begin position="58"/>
        <end position="97"/>
    </location>
</feature>
<name>A0A086JXE5_TOXGO</name>
<dbReference type="Pfam" id="PF07645">
    <property type="entry name" value="EGF_CA"/>
    <property type="match status" value="4"/>
</dbReference>
<dbReference type="PROSITE" id="PS01186">
    <property type="entry name" value="EGF_2"/>
    <property type="match status" value="1"/>
</dbReference>
<feature type="domain" description="EGF-like" evidence="8">
    <location>
        <begin position="14"/>
        <end position="57"/>
    </location>
</feature>
<keyword evidence="7" id="KW-1133">Transmembrane helix</keyword>
<organism evidence="9 10">
    <name type="scientific">Toxoplasma gondii GAB2-2007-GAL-DOM2</name>
    <dbReference type="NCBI Taxonomy" id="1130820"/>
    <lineage>
        <taxon>Eukaryota</taxon>
        <taxon>Sar</taxon>
        <taxon>Alveolata</taxon>
        <taxon>Apicomplexa</taxon>
        <taxon>Conoidasida</taxon>
        <taxon>Coccidia</taxon>
        <taxon>Eucoccidiorida</taxon>
        <taxon>Eimeriorina</taxon>
        <taxon>Sarcocystidae</taxon>
        <taxon>Toxoplasma</taxon>
    </lineage>
</organism>
<keyword evidence="7" id="KW-0812">Transmembrane</keyword>
<evidence type="ECO:0000256" key="7">
    <source>
        <dbReference type="SAM" id="Phobius"/>
    </source>
</evidence>
<evidence type="ECO:0000256" key="5">
    <source>
        <dbReference type="ARBA" id="ARBA00023180"/>
    </source>
</evidence>
<dbReference type="FunFam" id="2.10.25.10:FF:000038">
    <property type="entry name" value="Fibrillin 2"/>
    <property type="match status" value="1"/>
</dbReference>
<dbReference type="PROSITE" id="PS00010">
    <property type="entry name" value="ASX_HYDROXYL"/>
    <property type="match status" value="2"/>
</dbReference>
<evidence type="ECO:0000256" key="1">
    <source>
        <dbReference type="ARBA" id="ARBA00022536"/>
    </source>
</evidence>
<dbReference type="InterPro" id="IPR001881">
    <property type="entry name" value="EGF-like_Ca-bd_dom"/>
</dbReference>
<dbReference type="CDD" id="cd00054">
    <property type="entry name" value="EGF_CA"/>
    <property type="match status" value="2"/>
</dbReference>
<dbReference type="VEuPathDB" id="ToxoDB:TGDOM2_315550"/>
<dbReference type="PROSITE" id="PS50026">
    <property type="entry name" value="EGF_3"/>
    <property type="match status" value="3"/>
</dbReference>
<keyword evidence="1 6" id="KW-0245">EGF-like domain</keyword>
<evidence type="ECO:0000256" key="4">
    <source>
        <dbReference type="ARBA" id="ARBA00023157"/>
    </source>
</evidence>
<dbReference type="SMART" id="SM00181">
    <property type="entry name" value="EGF"/>
    <property type="match status" value="4"/>
</dbReference>
<feature type="transmembrane region" description="Helical" evidence="7">
    <location>
        <begin position="243"/>
        <end position="263"/>
    </location>
</feature>
<dbReference type="InterPro" id="IPR000742">
    <property type="entry name" value="EGF"/>
</dbReference>
<keyword evidence="5" id="KW-0325">Glycoprotein</keyword>
<evidence type="ECO:0000256" key="6">
    <source>
        <dbReference type="PROSITE-ProRule" id="PRU00076"/>
    </source>
</evidence>
<dbReference type="SUPFAM" id="SSF57184">
    <property type="entry name" value="Growth factor receptor domain"/>
    <property type="match status" value="1"/>
</dbReference>
<feature type="domain" description="EGF-like" evidence="8">
    <location>
        <begin position="104"/>
        <end position="143"/>
    </location>
</feature>
<dbReference type="Proteomes" id="UP000028837">
    <property type="component" value="Unassembled WGS sequence"/>
</dbReference>
<gene>
    <name evidence="9" type="ORF">TGDOM2_315550</name>
</gene>
<dbReference type="InterPro" id="IPR051586">
    <property type="entry name" value="PKC-binding_NELL"/>
</dbReference>
<dbReference type="PROSITE" id="PS01187">
    <property type="entry name" value="EGF_CA"/>
    <property type="match status" value="1"/>
</dbReference>
<dbReference type="Gene3D" id="2.10.25.10">
    <property type="entry name" value="Laminin"/>
    <property type="match status" value="4"/>
</dbReference>
<dbReference type="GO" id="GO:0008201">
    <property type="term" value="F:heparin binding"/>
    <property type="evidence" value="ECO:0007669"/>
    <property type="project" value="TreeGrafter"/>
</dbReference>
<dbReference type="InterPro" id="IPR009030">
    <property type="entry name" value="Growth_fac_rcpt_cys_sf"/>
</dbReference>
<dbReference type="InterPro" id="IPR000152">
    <property type="entry name" value="EGF-type_Asp/Asn_hydroxyl_site"/>
</dbReference>
<keyword evidence="3" id="KW-0677">Repeat</keyword>
<comment type="caution">
    <text evidence="9">The sequence shown here is derived from an EMBL/GenBank/DDBJ whole genome shotgun (WGS) entry which is preliminary data.</text>
</comment>
<keyword evidence="2" id="KW-0732">Signal</keyword>
<protein>
    <submittedName>
        <fullName evidence="9">Calcium binding egf domain-containing protein</fullName>
    </submittedName>
</protein>
<dbReference type="GO" id="GO:0005509">
    <property type="term" value="F:calcium ion binding"/>
    <property type="evidence" value="ECO:0007669"/>
    <property type="project" value="InterPro"/>
</dbReference>
<dbReference type="PANTHER" id="PTHR24042">
    <property type="entry name" value="NEL HOMOLOG"/>
    <property type="match status" value="1"/>
</dbReference>
<keyword evidence="4" id="KW-1015">Disulfide bond</keyword>
<evidence type="ECO:0000313" key="9">
    <source>
        <dbReference type="EMBL" id="KFG36813.1"/>
    </source>
</evidence>
<proteinExistence type="predicted"/>
<dbReference type="SMART" id="SM00179">
    <property type="entry name" value="EGF_CA"/>
    <property type="match status" value="4"/>
</dbReference>
<dbReference type="SUPFAM" id="SSF57196">
    <property type="entry name" value="EGF/Laminin"/>
    <property type="match status" value="2"/>
</dbReference>
<dbReference type="PANTHER" id="PTHR24042:SF8">
    <property type="match status" value="1"/>
</dbReference>
<keyword evidence="7" id="KW-0472">Membrane</keyword>
<evidence type="ECO:0000313" key="10">
    <source>
        <dbReference type="Proteomes" id="UP000028837"/>
    </source>
</evidence>
<dbReference type="AlphaFoldDB" id="A0A086JXE5"/>
<dbReference type="OrthoDB" id="10045365at2759"/>